<dbReference type="SUPFAM" id="SSF52540">
    <property type="entry name" value="P-loop containing nucleoside triphosphate hydrolases"/>
    <property type="match status" value="1"/>
</dbReference>
<feature type="domain" description="Helicase HerA central" evidence="1">
    <location>
        <begin position="153"/>
        <end position="344"/>
    </location>
</feature>
<evidence type="ECO:0000313" key="2">
    <source>
        <dbReference type="EMBL" id="HHO74438.1"/>
    </source>
</evidence>
<keyword evidence="2" id="KW-0067">ATP-binding</keyword>
<dbReference type="AlphaFoldDB" id="A0A7C5X4N9"/>
<organism evidence="2">
    <name type="scientific">Thermocrinis ruber</name>
    <dbReference type="NCBI Taxonomy" id="75906"/>
    <lineage>
        <taxon>Bacteria</taxon>
        <taxon>Pseudomonadati</taxon>
        <taxon>Aquificota</taxon>
        <taxon>Aquificia</taxon>
        <taxon>Aquificales</taxon>
        <taxon>Aquificaceae</taxon>
        <taxon>Thermocrinis</taxon>
    </lineage>
</organism>
<evidence type="ECO:0000259" key="1">
    <source>
        <dbReference type="Pfam" id="PF01935"/>
    </source>
</evidence>
<dbReference type="PANTHER" id="PTHR42957:SF1">
    <property type="entry name" value="HELICASE MJ1565-RELATED"/>
    <property type="match status" value="1"/>
</dbReference>
<dbReference type="Pfam" id="PF01935">
    <property type="entry name" value="DUF87"/>
    <property type="match status" value="1"/>
</dbReference>
<proteinExistence type="predicted"/>
<dbReference type="InterPro" id="IPR027417">
    <property type="entry name" value="P-loop_NTPase"/>
</dbReference>
<dbReference type="Gene3D" id="3.40.50.300">
    <property type="entry name" value="P-loop containing nucleotide triphosphate hydrolases"/>
    <property type="match status" value="2"/>
</dbReference>
<dbReference type="EMBL" id="DSAC01000095">
    <property type="protein sequence ID" value="HHO74438.1"/>
    <property type="molecule type" value="Genomic_DNA"/>
</dbReference>
<protein>
    <submittedName>
        <fullName evidence="2">ATP-binding protein</fullName>
    </submittedName>
</protein>
<dbReference type="InterPro" id="IPR002789">
    <property type="entry name" value="HerA_central"/>
</dbReference>
<dbReference type="InterPro" id="IPR008571">
    <property type="entry name" value="HerA-like"/>
</dbReference>
<name>A0A7C5X4N9_9AQUI</name>
<keyword evidence="2" id="KW-0547">Nucleotide-binding</keyword>
<dbReference type="GO" id="GO:0005524">
    <property type="term" value="F:ATP binding"/>
    <property type="evidence" value="ECO:0007669"/>
    <property type="project" value="UniProtKB-KW"/>
</dbReference>
<sequence>MRGIVFGEIRPFRVQALLTDYQEGEAILGRLVQIKNGDKLIIGRVVDFHRLSDLLKDYDQAKHFDKRKESMTTQALLSFREGIVLEIDLITALSGGVRVPLNFPVKLLSEVEFLEEFPFERSAHTGYLGYFWGTDIKAPLILQDFQTLKEAYHFFVAGQTGSGKSTLVQMLLALYNKLNPRMNFLILDTVGEFTASFKGERELFFHLKDVWQGSVEIYTPPENLALEGWELFKELCLENEIMKHLDVPVKSVDNAKGGIDYLVAKLIESIEKEREKNKKLPNLFQSNQREQITTGDLTHEIVDAVISKLKHDNDEFAKSVYKRDDKARERVKAALESQDKFSKFSKALQEIVRLFTVAGTNKKTIKDVVGGFLKSALEGNSGRCVVLDFTLYKAGGNLLGLRSKYVRETLRHLYNAGIDLYRQSGNLNLNTLVVLEEAHNYVPRKTDEKETNTLSDEIVKYFIETRKFGIGWMCITTRPSNVRRDVFDHSRVKFIGMGLTSGPDAELLKEAFGSEFLNTYRLFPDPSDPLSPKKEVCFAIAGPITILSRQSPDFITVFSSKEEFLKANWE</sequence>
<comment type="caution">
    <text evidence="2">The sequence shown here is derived from an EMBL/GenBank/DDBJ whole genome shotgun (WGS) entry which is preliminary data.</text>
</comment>
<gene>
    <name evidence="2" type="ORF">ENN04_07405</name>
</gene>
<accession>A0A7C5X4N9</accession>
<reference evidence="2" key="1">
    <citation type="journal article" date="2020" name="mSystems">
        <title>Genome- and Community-Level Interaction Insights into Carbon Utilization and Element Cycling Functions of Hydrothermarchaeota in Hydrothermal Sediment.</title>
        <authorList>
            <person name="Zhou Z."/>
            <person name="Liu Y."/>
            <person name="Xu W."/>
            <person name="Pan J."/>
            <person name="Luo Z.H."/>
            <person name="Li M."/>
        </authorList>
    </citation>
    <scope>NUCLEOTIDE SEQUENCE [LARGE SCALE GENOMIC DNA]</scope>
    <source>
        <strain evidence="2">SpSt-114</strain>
    </source>
</reference>
<dbReference type="PANTHER" id="PTHR42957">
    <property type="entry name" value="HELICASE MJ1565-RELATED"/>
    <property type="match status" value="1"/>
</dbReference>